<reference evidence="6" key="2">
    <citation type="journal article" date="2014" name="ISME J.">
        <title>Microbial stratification in low pH oxic and suboxic macroscopic growths along an acid mine drainage.</title>
        <authorList>
            <person name="Mendez-Garcia C."/>
            <person name="Mesa V."/>
            <person name="Sprenger R.R."/>
            <person name="Richter M."/>
            <person name="Diez M.S."/>
            <person name="Solano J."/>
            <person name="Bargiela R."/>
            <person name="Golyshina O.V."/>
            <person name="Manteca A."/>
            <person name="Ramos J.L."/>
            <person name="Gallego J.R."/>
            <person name="Llorente I."/>
            <person name="Martins Dos Santos V.A."/>
            <person name="Jensen O.N."/>
            <person name="Pelaez A.I."/>
            <person name="Sanchez J."/>
            <person name="Ferrer M."/>
        </authorList>
    </citation>
    <scope>NUCLEOTIDE SEQUENCE</scope>
</reference>
<dbReference type="GO" id="GO:0019153">
    <property type="term" value="F:protein-disulfide reductase (glutathione) activity"/>
    <property type="evidence" value="ECO:0007669"/>
    <property type="project" value="UniProtKB-EC"/>
</dbReference>
<dbReference type="InterPro" id="IPR017937">
    <property type="entry name" value="Thioredoxin_CS"/>
</dbReference>
<feature type="region of interest" description="Disordered" evidence="4">
    <location>
        <begin position="1"/>
        <end position="24"/>
    </location>
</feature>
<name>T1A8I0_9ZZZZ</name>
<gene>
    <name evidence="6" type="ORF">B1B_15940</name>
</gene>
<comment type="caution">
    <text evidence="6">The sequence shown here is derived from an EMBL/GenBank/DDBJ whole genome shotgun (WGS) entry which is preliminary data.</text>
</comment>
<dbReference type="PROSITE" id="PS00194">
    <property type="entry name" value="THIOREDOXIN_1"/>
    <property type="match status" value="1"/>
</dbReference>
<evidence type="ECO:0000256" key="3">
    <source>
        <dbReference type="ARBA" id="ARBA00023157"/>
    </source>
</evidence>
<dbReference type="EC" id="1.8.4.2" evidence="6"/>
<dbReference type="EMBL" id="AUZY01010602">
    <property type="protein sequence ID" value="EQD38165.1"/>
    <property type="molecule type" value="Genomic_DNA"/>
</dbReference>
<dbReference type="SUPFAM" id="SSF52833">
    <property type="entry name" value="Thioredoxin-like"/>
    <property type="match status" value="1"/>
</dbReference>
<keyword evidence="2" id="KW-0249">Electron transport</keyword>
<dbReference type="PANTHER" id="PTHR45663:SF11">
    <property type="entry name" value="GEO12009P1"/>
    <property type="match status" value="1"/>
</dbReference>
<accession>T1A8I0</accession>
<sequence>MTEVFKGSVGTKARGPGPEEDPELDRIRAQLVQELKAGVARPQPVGGGSRVPDGPGVTSLNQGTVGPFLKGHPRVVLDLWAPWCGPCRALSPVVERMSVRFWPGVAFGKVNTDEEPGLAAGWGVQSIPTLLFFREGRLVDRAVGVLAPEHLEARIRRSLAPPEVPSQGS</sequence>
<proteinExistence type="predicted"/>
<dbReference type="GO" id="GO:0005737">
    <property type="term" value="C:cytoplasm"/>
    <property type="evidence" value="ECO:0007669"/>
    <property type="project" value="TreeGrafter"/>
</dbReference>
<evidence type="ECO:0000313" key="6">
    <source>
        <dbReference type="EMBL" id="EQD38165.1"/>
    </source>
</evidence>
<evidence type="ECO:0000256" key="4">
    <source>
        <dbReference type="SAM" id="MobiDB-lite"/>
    </source>
</evidence>
<dbReference type="Gene3D" id="3.40.30.10">
    <property type="entry name" value="Glutaredoxin"/>
    <property type="match status" value="1"/>
</dbReference>
<dbReference type="CDD" id="cd02947">
    <property type="entry name" value="TRX_family"/>
    <property type="match status" value="1"/>
</dbReference>
<dbReference type="InterPro" id="IPR036249">
    <property type="entry name" value="Thioredoxin-like_sf"/>
</dbReference>
<organism evidence="6">
    <name type="scientific">mine drainage metagenome</name>
    <dbReference type="NCBI Taxonomy" id="410659"/>
    <lineage>
        <taxon>unclassified sequences</taxon>
        <taxon>metagenomes</taxon>
        <taxon>ecological metagenomes</taxon>
    </lineage>
</organism>
<feature type="domain" description="Thioredoxin" evidence="5">
    <location>
        <begin position="45"/>
        <end position="160"/>
    </location>
</feature>
<dbReference type="PRINTS" id="PR00421">
    <property type="entry name" value="THIOREDOXIN"/>
</dbReference>
<dbReference type="PANTHER" id="PTHR45663">
    <property type="entry name" value="GEO12009P1"/>
    <property type="match status" value="1"/>
</dbReference>
<keyword evidence="1" id="KW-0813">Transport</keyword>
<reference evidence="6" key="1">
    <citation type="submission" date="2013-08" db="EMBL/GenBank/DDBJ databases">
        <authorList>
            <person name="Mendez C."/>
            <person name="Richter M."/>
            <person name="Ferrer M."/>
            <person name="Sanchez J."/>
        </authorList>
    </citation>
    <scope>NUCLEOTIDE SEQUENCE</scope>
</reference>
<keyword evidence="3" id="KW-1015">Disulfide bond</keyword>
<protein>
    <submittedName>
        <fullName evidence="6">Thioredoxin</fullName>
        <ecNumber evidence="6">1.8.4.2</ecNumber>
    </submittedName>
</protein>
<evidence type="ECO:0000256" key="1">
    <source>
        <dbReference type="ARBA" id="ARBA00022448"/>
    </source>
</evidence>
<evidence type="ECO:0000256" key="2">
    <source>
        <dbReference type="ARBA" id="ARBA00022982"/>
    </source>
</evidence>
<evidence type="ECO:0000259" key="5">
    <source>
        <dbReference type="PROSITE" id="PS51352"/>
    </source>
</evidence>
<dbReference type="Pfam" id="PF00085">
    <property type="entry name" value="Thioredoxin"/>
    <property type="match status" value="1"/>
</dbReference>
<dbReference type="PROSITE" id="PS51352">
    <property type="entry name" value="THIOREDOXIN_2"/>
    <property type="match status" value="1"/>
</dbReference>
<dbReference type="AlphaFoldDB" id="T1A8I0"/>
<keyword evidence="6" id="KW-0560">Oxidoreductase</keyword>
<dbReference type="InterPro" id="IPR013766">
    <property type="entry name" value="Thioredoxin_domain"/>
</dbReference>